<dbReference type="PANTHER" id="PTHR36881">
    <property type="entry name" value="DERMOKINE"/>
    <property type="match status" value="1"/>
</dbReference>
<accession>F6VSW5</accession>
<dbReference type="STRING" id="13616.ENSMODP00000017379"/>
<name>F6VSW5_MONDO</name>
<keyword evidence="3" id="KW-1185">Reference proteome</keyword>
<organism evidence="2 3">
    <name type="scientific">Monodelphis domestica</name>
    <name type="common">Gray short-tailed opossum</name>
    <dbReference type="NCBI Taxonomy" id="13616"/>
    <lineage>
        <taxon>Eukaryota</taxon>
        <taxon>Metazoa</taxon>
        <taxon>Chordata</taxon>
        <taxon>Craniata</taxon>
        <taxon>Vertebrata</taxon>
        <taxon>Euteleostomi</taxon>
        <taxon>Mammalia</taxon>
        <taxon>Metatheria</taxon>
        <taxon>Didelphimorphia</taxon>
        <taxon>Didelphidae</taxon>
        <taxon>Monodelphis</taxon>
    </lineage>
</organism>
<dbReference type="InParanoid" id="F6VSW5"/>
<dbReference type="GeneTree" id="ENSGT00960000186736"/>
<dbReference type="Bgee" id="ENSMODG00000013891">
    <property type="expression patterns" value="Expressed in spinal cord and 11 other cell types or tissues"/>
</dbReference>
<feature type="compositionally biased region" description="Polar residues" evidence="1">
    <location>
        <begin position="69"/>
        <end position="85"/>
    </location>
</feature>
<proteinExistence type="predicted"/>
<dbReference type="PANTHER" id="PTHR36881:SF1">
    <property type="entry name" value="DERMOKINE"/>
    <property type="match status" value="1"/>
</dbReference>
<evidence type="ECO:0008006" key="4">
    <source>
        <dbReference type="Google" id="ProtNLM"/>
    </source>
</evidence>
<dbReference type="eggNOG" id="ENOG502QQ65">
    <property type="taxonomic scope" value="Eukaryota"/>
</dbReference>
<protein>
    <recommendedName>
        <fullName evidence="4">Dermokine</fullName>
    </recommendedName>
</protein>
<evidence type="ECO:0000313" key="3">
    <source>
        <dbReference type="Proteomes" id="UP000002280"/>
    </source>
</evidence>
<dbReference type="InterPro" id="IPR033541">
    <property type="entry name" value="Dermokine"/>
</dbReference>
<reference evidence="2" key="3">
    <citation type="submission" date="2025-09" db="UniProtKB">
        <authorList>
            <consortium name="Ensembl"/>
        </authorList>
    </citation>
    <scope>IDENTIFICATION</scope>
</reference>
<sequence length="118" mass="13778">FFNFDTFWKNFKSKLGFINWDAINGKNQIPSSNVRALLYFRRLWEDFKHNTPYINWKFITEDADEPSLQKRSGGSDQSYNQQSYPSGYGGQYPAKGGQVTTSSAAQAMPDLLQWMRFW</sequence>
<dbReference type="GO" id="GO:1903575">
    <property type="term" value="P:cornified envelope assembly"/>
    <property type="evidence" value="ECO:0007669"/>
    <property type="project" value="InterPro"/>
</dbReference>
<dbReference type="HOGENOM" id="CLU_116784_0_0_1"/>
<evidence type="ECO:0000256" key="1">
    <source>
        <dbReference type="SAM" id="MobiDB-lite"/>
    </source>
</evidence>
<reference evidence="2" key="2">
    <citation type="submission" date="2025-08" db="UniProtKB">
        <authorList>
            <consortium name="Ensembl"/>
        </authorList>
    </citation>
    <scope>IDENTIFICATION</scope>
</reference>
<feature type="region of interest" description="Disordered" evidence="1">
    <location>
        <begin position="65"/>
        <end position="97"/>
    </location>
</feature>
<dbReference type="Ensembl" id="ENSMODT00000017699.3">
    <property type="protein sequence ID" value="ENSMODP00000017379.3"/>
    <property type="gene ID" value="ENSMODG00000013891.3"/>
</dbReference>
<dbReference type="AlphaFoldDB" id="F6VSW5"/>
<reference evidence="2 3" key="1">
    <citation type="journal article" date="2007" name="Nature">
        <title>Genome of the marsupial Monodelphis domestica reveals innovation in non-coding sequences.</title>
        <authorList>
            <person name="Mikkelsen T.S."/>
            <person name="Wakefield M.J."/>
            <person name="Aken B."/>
            <person name="Amemiya C.T."/>
            <person name="Chang J.L."/>
            <person name="Duke S."/>
            <person name="Garber M."/>
            <person name="Gentles A.J."/>
            <person name="Goodstadt L."/>
            <person name="Heger A."/>
            <person name="Jurka J."/>
            <person name="Kamal M."/>
            <person name="Mauceli E."/>
            <person name="Searle S.M."/>
            <person name="Sharpe T."/>
            <person name="Baker M.L."/>
            <person name="Batzer M.A."/>
            <person name="Benos P.V."/>
            <person name="Belov K."/>
            <person name="Clamp M."/>
            <person name="Cook A."/>
            <person name="Cuff J."/>
            <person name="Das R."/>
            <person name="Davidow L."/>
            <person name="Deakin J.E."/>
            <person name="Fazzari M.J."/>
            <person name="Glass J.L."/>
            <person name="Grabherr M."/>
            <person name="Greally J.M."/>
            <person name="Gu W."/>
            <person name="Hore T.A."/>
            <person name="Huttley G.A."/>
            <person name="Kleber M."/>
            <person name="Jirtle R.L."/>
            <person name="Koina E."/>
            <person name="Lee J.T."/>
            <person name="Mahony S."/>
            <person name="Marra M.A."/>
            <person name="Miller R.D."/>
            <person name="Nicholls R.D."/>
            <person name="Oda M."/>
            <person name="Papenfuss A.T."/>
            <person name="Parra Z.E."/>
            <person name="Pollock D.D."/>
            <person name="Ray D.A."/>
            <person name="Schein J.E."/>
            <person name="Speed T.P."/>
            <person name="Thompson K."/>
            <person name="VandeBerg J.L."/>
            <person name="Wade C.M."/>
            <person name="Walker J.A."/>
            <person name="Waters P.D."/>
            <person name="Webber C."/>
            <person name="Weidman J.R."/>
            <person name="Xie X."/>
            <person name="Zody M.C."/>
            <person name="Baldwin J."/>
            <person name="Abdouelleil A."/>
            <person name="Abdulkadir J."/>
            <person name="Abebe A."/>
            <person name="Abera B."/>
            <person name="Abreu J."/>
            <person name="Acer S.C."/>
            <person name="Aftuck L."/>
            <person name="Alexander A."/>
            <person name="An P."/>
            <person name="Anderson E."/>
            <person name="Anderson S."/>
            <person name="Arachi H."/>
            <person name="Azer M."/>
            <person name="Bachantsang P."/>
            <person name="Barry A."/>
            <person name="Bayul T."/>
            <person name="Berlin A."/>
            <person name="Bessette D."/>
            <person name="Bloom T."/>
            <person name="Bloom T."/>
            <person name="Boguslavskiy L."/>
            <person name="Bonnet C."/>
            <person name="Boukhgalter B."/>
            <person name="Bourzgui I."/>
            <person name="Brown A."/>
            <person name="Cahill P."/>
            <person name="Channer S."/>
            <person name="Cheshatsang Y."/>
            <person name="Chuda L."/>
            <person name="Citroen M."/>
            <person name="Collymore A."/>
            <person name="Cooke P."/>
            <person name="Costello M."/>
            <person name="D'Aco K."/>
            <person name="Daza R."/>
            <person name="De Haan G."/>
            <person name="DeGray S."/>
            <person name="DeMaso C."/>
            <person name="Dhargay N."/>
            <person name="Dooley K."/>
            <person name="Dooley E."/>
            <person name="Doricent M."/>
            <person name="Dorje P."/>
            <person name="Dorjee K."/>
            <person name="Dupes A."/>
            <person name="Elong R."/>
            <person name="Falk J."/>
            <person name="Farina A."/>
            <person name="Faro S."/>
            <person name="Ferguson D."/>
            <person name="Fisher S."/>
            <person name="Foley C.D."/>
            <person name="Franke A."/>
            <person name="Friedrich D."/>
            <person name="Gadbois L."/>
            <person name="Gearin G."/>
            <person name="Gearin C.R."/>
            <person name="Giannoukos G."/>
            <person name="Goode T."/>
            <person name="Graham J."/>
            <person name="Grandbois E."/>
            <person name="Grewal S."/>
            <person name="Gyaltsen K."/>
            <person name="Hafez N."/>
            <person name="Hagos B."/>
            <person name="Hall J."/>
            <person name="Henson C."/>
            <person name="Hollinger A."/>
            <person name="Honan T."/>
            <person name="Huard M.D."/>
            <person name="Hughes L."/>
            <person name="Hurhula B."/>
            <person name="Husby M.E."/>
            <person name="Kamat A."/>
            <person name="Kanga B."/>
            <person name="Kashin S."/>
            <person name="Khazanovich D."/>
            <person name="Kisner P."/>
            <person name="Lance K."/>
            <person name="Lara M."/>
            <person name="Lee W."/>
            <person name="Lennon N."/>
            <person name="Letendre F."/>
            <person name="LeVine R."/>
            <person name="Lipovsky A."/>
            <person name="Liu X."/>
            <person name="Liu J."/>
            <person name="Liu S."/>
            <person name="Lokyitsang T."/>
            <person name="Lokyitsang Y."/>
            <person name="Lubonja R."/>
            <person name="Lui A."/>
            <person name="MacDonald P."/>
            <person name="Magnisalis V."/>
            <person name="Maru K."/>
            <person name="Matthews C."/>
            <person name="McCusker W."/>
            <person name="McDonough S."/>
            <person name="Mehta T."/>
            <person name="Meldrim J."/>
            <person name="Meneus L."/>
            <person name="Mihai O."/>
            <person name="Mihalev A."/>
            <person name="Mihova T."/>
            <person name="Mittelman R."/>
            <person name="Mlenga V."/>
            <person name="Montmayeur A."/>
            <person name="Mulrain L."/>
            <person name="Navidi A."/>
            <person name="Naylor J."/>
            <person name="Negash T."/>
            <person name="Nguyen T."/>
            <person name="Nguyen N."/>
            <person name="Nicol R."/>
            <person name="Norbu C."/>
            <person name="Norbu N."/>
            <person name="Novod N."/>
            <person name="O'Neill B."/>
            <person name="Osman S."/>
            <person name="Markiewicz E."/>
            <person name="Oyono O.L."/>
            <person name="Patti C."/>
            <person name="Phunkhang P."/>
            <person name="Pierre F."/>
            <person name="Priest M."/>
            <person name="Raghuraman S."/>
            <person name="Rege F."/>
            <person name="Reyes R."/>
            <person name="Rise C."/>
            <person name="Rogov P."/>
            <person name="Ross K."/>
            <person name="Ryan E."/>
            <person name="Settipalli S."/>
            <person name="Shea T."/>
            <person name="Sherpa N."/>
            <person name="Shi L."/>
            <person name="Shih D."/>
            <person name="Sparrow T."/>
            <person name="Spaulding J."/>
            <person name="Stalker J."/>
            <person name="Stange-Thomann N."/>
            <person name="Stavropoulos S."/>
            <person name="Stone C."/>
            <person name="Strader C."/>
            <person name="Tesfaye S."/>
            <person name="Thomson T."/>
            <person name="Thoulutsang Y."/>
            <person name="Thoulutsang D."/>
            <person name="Topham K."/>
            <person name="Topping I."/>
            <person name="Tsamla T."/>
            <person name="Vassiliev H."/>
            <person name="Vo A."/>
            <person name="Wangchuk T."/>
            <person name="Wangdi T."/>
            <person name="Weiand M."/>
            <person name="Wilkinson J."/>
            <person name="Wilson A."/>
            <person name="Yadav S."/>
            <person name="Young G."/>
            <person name="Yu Q."/>
            <person name="Zembek L."/>
            <person name="Zhong D."/>
            <person name="Zimmer A."/>
            <person name="Zwirko Z."/>
            <person name="Jaffe D.B."/>
            <person name="Alvarez P."/>
            <person name="Brockman W."/>
            <person name="Butler J."/>
            <person name="Chin C."/>
            <person name="Gnerre S."/>
            <person name="MacCallum I."/>
            <person name="Graves J.A."/>
            <person name="Ponting C.P."/>
            <person name="Breen M."/>
            <person name="Samollow P.B."/>
            <person name="Lander E.S."/>
            <person name="Lindblad-Toh K."/>
        </authorList>
    </citation>
    <scope>NUCLEOTIDE SEQUENCE [LARGE SCALE GENOMIC DNA]</scope>
</reference>
<evidence type="ECO:0000313" key="2">
    <source>
        <dbReference type="Ensembl" id="ENSMODP00000017379.3"/>
    </source>
</evidence>
<dbReference type="Proteomes" id="UP000002280">
    <property type="component" value="Chromosome 4"/>
</dbReference>